<keyword evidence="4 7" id="KW-0067">ATP-binding</keyword>
<dbReference type="EMBL" id="MFNF01000001">
    <property type="protein sequence ID" value="OGH04936.1"/>
    <property type="molecule type" value="Genomic_DNA"/>
</dbReference>
<dbReference type="Proteomes" id="UP000177583">
    <property type="component" value="Unassembled WGS sequence"/>
</dbReference>
<evidence type="ECO:0000256" key="7">
    <source>
        <dbReference type="HAMAP-Rule" id="MF_00534"/>
    </source>
</evidence>
<comment type="caution">
    <text evidence="9">The sequence shown here is derived from an EMBL/GenBank/DDBJ whole genome shotgun (WGS) entry which is preliminary data.</text>
</comment>
<reference evidence="9 10" key="1">
    <citation type="journal article" date="2016" name="Nat. Commun.">
        <title>Thousands of microbial genomes shed light on interconnected biogeochemical processes in an aquifer system.</title>
        <authorList>
            <person name="Anantharaman K."/>
            <person name="Brown C.T."/>
            <person name="Hug L.A."/>
            <person name="Sharon I."/>
            <person name="Castelle C.J."/>
            <person name="Probst A.J."/>
            <person name="Thomas B.C."/>
            <person name="Singh A."/>
            <person name="Wilkins M.J."/>
            <person name="Karaoz U."/>
            <person name="Brodie E.L."/>
            <person name="Williams K.H."/>
            <person name="Hubbard S.S."/>
            <person name="Banfield J.F."/>
        </authorList>
    </citation>
    <scope>NUCLEOTIDE SEQUENCE [LARGE SCALE GENOMIC DNA]</scope>
</reference>
<keyword evidence="7" id="KW-0963">Cytoplasm</keyword>
<dbReference type="PANTHER" id="PTHR22594:SF34">
    <property type="entry name" value="ASPARAGINE--TRNA LIGASE, MITOCHONDRIAL-RELATED"/>
    <property type="match status" value="1"/>
</dbReference>
<dbReference type="InterPro" id="IPR012340">
    <property type="entry name" value="NA-bd_OB-fold"/>
</dbReference>
<proteinExistence type="inferred from homology"/>
<dbReference type="InterPro" id="IPR004522">
    <property type="entry name" value="Asn-tRNA-ligase"/>
</dbReference>
<dbReference type="CDD" id="cd04100">
    <property type="entry name" value="Asp_Lys_Asn_RS_N"/>
    <property type="match status" value="1"/>
</dbReference>
<dbReference type="InterPro" id="IPR004365">
    <property type="entry name" value="NA-bd_OB_tRNA"/>
</dbReference>
<keyword evidence="2 7" id="KW-0436">Ligase</keyword>
<dbReference type="PRINTS" id="PR01042">
    <property type="entry name" value="TRNASYNTHASP"/>
</dbReference>
<feature type="domain" description="Aminoacyl-transfer RNA synthetases class-II family profile" evidence="8">
    <location>
        <begin position="134"/>
        <end position="434"/>
    </location>
</feature>
<organism evidence="9 10">
    <name type="scientific">Candidatus Lambdaproteobacteria bacterium RIFOXYD2_FULL_56_26</name>
    <dbReference type="NCBI Taxonomy" id="1817773"/>
    <lineage>
        <taxon>Bacteria</taxon>
        <taxon>Pseudomonadati</taxon>
        <taxon>Pseudomonadota</taxon>
        <taxon>Candidatus Lambdaproteobacteria</taxon>
    </lineage>
</organism>
<dbReference type="GO" id="GO:0004816">
    <property type="term" value="F:asparagine-tRNA ligase activity"/>
    <property type="evidence" value="ECO:0007669"/>
    <property type="project" value="UniProtKB-UniRule"/>
</dbReference>
<dbReference type="NCBIfam" id="NF003037">
    <property type="entry name" value="PRK03932.1"/>
    <property type="match status" value="1"/>
</dbReference>
<dbReference type="EC" id="6.1.1.22" evidence="7"/>
<dbReference type="Pfam" id="PF01336">
    <property type="entry name" value="tRNA_anti-codon"/>
    <property type="match status" value="1"/>
</dbReference>
<dbReference type="InterPro" id="IPR006195">
    <property type="entry name" value="aa-tRNA-synth_II"/>
</dbReference>
<sequence length="434" mass="49434">MKWNQRILIKDLPLRVEQEVELQGWVQFTRKSGKVRFIGFRDGSGTIQLVMEKGLTPAPLFELWPNLTQEAAIWVKGTVKASAQGQFEVELWVQDLKVLGSSVNFPITPKEHGADFLLGLRHLWLRSKRQVAIFKVRDQVISAINDFFAQSGFVKMDSPILTTAAGEDPKGLFRVPYFDLGDAFLAQTGQLYLEASIFAHGRVYCFGPTFRAEKSKTRRHLNEFWMLEAEAAFFTHEDNLDLQEDLIHFVLGRVLERCGYHLLTLEREVESLERAMRPFVRLDYDDASKLLGELGEPLAPGDDLGAPHETALGNHFQVPVFVTHYPKAVKAFYMKQDPARPDRVRCADLLAPEGFGEIIGGSEREENLDKLVQAMLDKGLKPEHYDWYLDLRKYGSVVHSGFGIGLERLVAWITGTHHIREAIPFPRMMERITP</sequence>
<dbReference type="PROSITE" id="PS50862">
    <property type="entry name" value="AA_TRNA_LIGASE_II"/>
    <property type="match status" value="1"/>
</dbReference>
<dbReference type="CDD" id="cd00776">
    <property type="entry name" value="AsxRS_core"/>
    <property type="match status" value="1"/>
</dbReference>
<dbReference type="GO" id="GO:0003676">
    <property type="term" value="F:nucleic acid binding"/>
    <property type="evidence" value="ECO:0007669"/>
    <property type="project" value="InterPro"/>
</dbReference>
<dbReference type="GO" id="GO:0005524">
    <property type="term" value="F:ATP binding"/>
    <property type="evidence" value="ECO:0007669"/>
    <property type="project" value="UniProtKB-UniRule"/>
</dbReference>
<comment type="catalytic activity">
    <reaction evidence="7">
        <text>tRNA(Asn) + L-asparagine + ATP = L-asparaginyl-tRNA(Asn) + AMP + diphosphate + H(+)</text>
        <dbReference type="Rhea" id="RHEA:11180"/>
        <dbReference type="Rhea" id="RHEA-COMP:9659"/>
        <dbReference type="Rhea" id="RHEA-COMP:9674"/>
        <dbReference type="ChEBI" id="CHEBI:15378"/>
        <dbReference type="ChEBI" id="CHEBI:30616"/>
        <dbReference type="ChEBI" id="CHEBI:33019"/>
        <dbReference type="ChEBI" id="CHEBI:58048"/>
        <dbReference type="ChEBI" id="CHEBI:78442"/>
        <dbReference type="ChEBI" id="CHEBI:78515"/>
        <dbReference type="ChEBI" id="CHEBI:456215"/>
        <dbReference type="EC" id="6.1.1.22"/>
    </reaction>
</comment>
<accession>A0A1F6H3M9</accession>
<dbReference type="GO" id="GO:0006421">
    <property type="term" value="P:asparaginyl-tRNA aminoacylation"/>
    <property type="evidence" value="ECO:0007669"/>
    <property type="project" value="UniProtKB-UniRule"/>
</dbReference>
<dbReference type="AlphaFoldDB" id="A0A1F6H3M9"/>
<dbReference type="HAMAP" id="MF_00534">
    <property type="entry name" value="Asn_tRNA_synth"/>
    <property type="match status" value="1"/>
</dbReference>
<evidence type="ECO:0000256" key="1">
    <source>
        <dbReference type="ARBA" id="ARBA00008226"/>
    </source>
</evidence>
<dbReference type="Gene3D" id="3.30.930.10">
    <property type="entry name" value="Bira Bifunctional Protein, Domain 2"/>
    <property type="match status" value="1"/>
</dbReference>
<dbReference type="SUPFAM" id="SSF50249">
    <property type="entry name" value="Nucleic acid-binding proteins"/>
    <property type="match status" value="1"/>
</dbReference>
<name>A0A1F6H3M9_9PROT</name>
<dbReference type="InterPro" id="IPR045864">
    <property type="entry name" value="aa-tRNA-synth_II/BPL/LPL"/>
</dbReference>
<keyword evidence="6 7" id="KW-0030">Aminoacyl-tRNA synthetase</keyword>
<evidence type="ECO:0000256" key="2">
    <source>
        <dbReference type="ARBA" id="ARBA00022598"/>
    </source>
</evidence>
<dbReference type="SUPFAM" id="SSF55681">
    <property type="entry name" value="Class II aaRS and biotin synthetases"/>
    <property type="match status" value="1"/>
</dbReference>
<comment type="subcellular location">
    <subcellularLocation>
        <location evidence="7">Cytoplasm</location>
    </subcellularLocation>
</comment>
<dbReference type="PANTHER" id="PTHR22594">
    <property type="entry name" value="ASPARTYL/LYSYL-TRNA SYNTHETASE"/>
    <property type="match status" value="1"/>
</dbReference>
<keyword evidence="3 7" id="KW-0547">Nucleotide-binding</keyword>
<gene>
    <name evidence="7" type="primary">asnS</name>
    <name evidence="9" type="ORF">A2557_08150</name>
</gene>
<dbReference type="GO" id="GO:0005737">
    <property type="term" value="C:cytoplasm"/>
    <property type="evidence" value="ECO:0007669"/>
    <property type="project" value="UniProtKB-SubCell"/>
</dbReference>
<evidence type="ECO:0000313" key="9">
    <source>
        <dbReference type="EMBL" id="OGH04936.1"/>
    </source>
</evidence>
<dbReference type="Pfam" id="PF00152">
    <property type="entry name" value="tRNA-synt_2"/>
    <property type="match status" value="1"/>
</dbReference>
<evidence type="ECO:0000259" key="8">
    <source>
        <dbReference type="PROSITE" id="PS50862"/>
    </source>
</evidence>
<dbReference type="Gene3D" id="2.40.50.140">
    <property type="entry name" value="Nucleic acid-binding proteins"/>
    <property type="match status" value="1"/>
</dbReference>
<evidence type="ECO:0000313" key="10">
    <source>
        <dbReference type="Proteomes" id="UP000177583"/>
    </source>
</evidence>
<evidence type="ECO:0000256" key="6">
    <source>
        <dbReference type="ARBA" id="ARBA00023146"/>
    </source>
</evidence>
<dbReference type="NCBIfam" id="TIGR00457">
    <property type="entry name" value="asnS"/>
    <property type="match status" value="1"/>
</dbReference>
<comment type="similarity">
    <text evidence="1 7">Belongs to the class-II aminoacyl-tRNA synthetase family.</text>
</comment>
<dbReference type="InterPro" id="IPR002312">
    <property type="entry name" value="Asp/Asn-tRNA-synth_IIb"/>
</dbReference>
<protein>
    <recommendedName>
        <fullName evidence="7">Asparagine--tRNA ligase</fullName>
        <ecNumber evidence="7">6.1.1.22</ecNumber>
    </recommendedName>
    <alternativeName>
        <fullName evidence="7">Asparaginyl-tRNA synthetase</fullName>
        <shortName evidence="7">AsnRS</shortName>
    </alternativeName>
</protein>
<comment type="subunit">
    <text evidence="7">Homodimer.</text>
</comment>
<keyword evidence="5 7" id="KW-0648">Protein biosynthesis</keyword>
<dbReference type="InterPro" id="IPR004364">
    <property type="entry name" value="Aa-tRNA-synt_II"/>
</dbReference>
<evidence type="ECO:0000256" key="3">
    <source>
        <dbReference type="ARBA" id="ARBA00022741"/>
    </source>
</evidence>
<evidence type="ECO:0000256" key="4">
    <source>
        <dbReference type="ARBA" id="ARBA00022840"/>
    </source>
</evidence>
<evidence type="ECO:0000256" key="5">
    <source>
        <dbReference type="ARBA" id="ARBA00022917"/>
    </source>
</evidence>